<evidence type="ECO:0000313" key="2">
    <source>
        <dbReference type="Proteomes" id="UP000245283"/>
    </source>
</evidence>
<sequence>MESVAVVATDRAERYGKQLVGHMSRKISGEWTGQSGYLDFNGRGRVELSAGADALKLELTSDDSETERLEEIVGVHLARFGSKDGMSVAWNRKSSEAGTVQGPYSEEDMKAFAEARKARQKA</sequence>
<comment type="caution">
    <text evidence="1">The sequence shown here is derived from an EMBL/GenBank/DDBJ whole genome shotgun (WGS) entry which is preliminary data.</text>
</comment>
<accession>A0A2V1K4E1</accession>
<dbReference type="RefSeq" id="WP_109093972.1">
    <property type="nucleotide sequence ID" value="NZ_QETB01000004.1"/>
</dbReference>
<dbReference type="OrthoDB" id="9806511at2"/>
<evidence type="ECO:0000313" key="1">
    <source>
        <dbReference type="EMBL" id="PWF26145.1"/>
    </source>
</evidence>
<dbReference type="AlphaFoldDB" id="A0A2V1K4E1"/>
<reference evidence="2" key="1">
    <citation type="submission" date="2018-05" db="EMBL/GenBank/DDBJ databases">
        <authorList>
            <person name="Li Y."/>
        </authorList>
    </citation>
    <scope>NUCLEOTIDE SEQUENCE [LARGE SCALE GENOMIC DNA]</scope>
    <source>
        <strain evidence="2">sk1b4</strain>
    </source>
</reference>
<protein>
    <submittedName>
        <fullName evidence="1">DUF2218 domain-containing protein</fullName>
    </submittedName>
</protein>
<gene>
    <name evidence="1" type="ORF">DD236_08675</name>
</gene>
<dbReference type="Pfam" id="PF09981">
    <property type="entry name" value="DUF2218"/>
    <property type="match status" value="1"/>
</dbReference>
<dbReference type="EMBL" id="QETB01000004">
    <property type="protein sequence ID" value="PWF26145.1"/>
    <property type="molecule type" value="Genomic_DNA"/>
</dbReference>
<name>A0A2V1K4E1_9ACTO</name>
<organism evidence="1 2">
    <name type="scientific">Ancrocorticia populi</name>
    <dbReference type="NCBI Taxonomy" id="2175228"/>
    <lineage>
        <taxon>Bacteria</taxon>
        <taxon>Bacillati</taxon>
        <taxon>Actinomycetota</taxon>
        <taxon>Actinomycetes</taxon>
        <taxon>Actinomycetales</taxon>
        <taxon>Actinomycetaceae</taxon>
        <taxon>Ancrocorticia</taxon>
    </lineage>
</organism>
<keyword evidence="2" id="KW-1185">Reference proteome</keyword>
<proteinExistence type="predicted"/>
<dbReference type="Gene3D" id="3.30.310.50">
    <property type="entry name" value="Alpha-D-phosphohexomutase, C-terminal domain"/>
    <property type="match status" value="1"/>
</dbReference>
<dbReference type="InterPro" id="IPR014543">
    <property type="entry name" value="UCP028291"/>
</dbReference>
<dbReference type="Proteomes" id="UP000245283">
    <property type="component" value="Unassembled WGS sequence"/>
</dbReference>